<keyword evidence="2" id="KW-0418">Kinase</keyword>
<dbReference type="EMBL" id="JACCBU010000001">
    <property type="protein sequence ID" value="NYE72265.1"/>
    <property type="molecule type" value="Genomic_DNA"/>
</dbReference>
<dbReference type="RefSeq" id="WP_179752942.1">
    <property type="nucleotide sequence ID" value="NZ_JACCBU010000001.1"/>
</dbReference>
<organism evidence="2 3">
    <name type="scientific">Microlunatus parietis</name>
    <dbReference type="NCBI Taxonomy" id="682979"/>
    <lineage>
        <taxon>Bacteria</taxon>
        <taxon>Bacillati</taxon>
        <taxon>Actinomycetota</taxon>
        <taxon>Actinomycetes</taxon>
        <taxon>Propionibacteriales</taxon>
        <taxon>Propionibacteriaceae</taxon>
        <taxon>Microlunatus</taxon>
    </lineage>
</organism>
<dbReference type="InterPro" id="IPR011009">
    <property type="entry name" value="Kinase-like_dom_sf"/>
</dbReference>
<dbReference type="GO" id="GO:0016301">
    <property type="term" value="F:kinase activity"/>
    <property type="evidence" value="ECO:0007669"/>
    <property type="project" value="UniProtKB-KW"/>
</dbReference>
<feature type="domain" description="Aminoglycoside phosphotransferase" evidence="1">
    <location>
        <begin position="5"/>
        <end position="207"/>
    </location>
</feature>
<evidence type="ECO:0000259" key="1">
    <source>
        <dbReference type="Pfam" id="PF01636"/>
    </source>
</evidence>
<keyword evidence="3" id="KW-1185">Reference proteome</keyword>
<accession>A0A7Y9I8X9</accession>
<dbReference type="AlphaFoldDB" id="A0A7Y9I8X9"/>
<protein>
    <submittedName>
        <fullName evidence="2">Ser/Thr protein kinase RdoA (MazF antagonist)</fullName>
    </submittedName>
</protein>
<proteinExistence type="predicted"/>
<reference evidence="2 3" key="1">
    <citation type="submission" date="2020-07" db="EMBL/GenBank/DDBJ databases">
        <title>Sequencing the genomes of 1000 actinobacteria strains.</title>
        <authorList>
            <person name="Klenk H.-P."/>
        </authorList>
    </citation>
    <scope>NUCLEOTIDE SEQUENCE [LARGE SCALE GENOMIC DNA]</scope>
    <source>
        <strain evidence="2 3">DSM 22083</strain>
    </source>
</reference>
<dbReference type="InterPro" id="IPR002575">
    <property type="entry name" value="Aminoglycoside_PTrfase"/>
</dbReference>
<keyword evidence="2" id="KW-0808">Transferase</keyword>
<dbReference type="SUPFAM" id="SSF56112">
    <property type="entry name" value="Protein kinase-like (PK-like)"/>
    <property type="match status" value="1"/>
</dbReference>
<dbReference type="Proteomes" id="UP000569914">
    <property type="component" value="Unassembled WGS sequence"/>
</dbReference>
<dbReference type="Pfam" id="PF01636">
    <property type="entry name" value="APH"/>
    <property type="match status" value="1"/>
</dbReference>
<name>A0A7Y9I8X9_9ACTN</name>
<evidence type="ECO:0000313" key="2">
    <source>
        <dbReference type="EMBL" id="NYE72265.1"/>
    </source>
</evidence>
<sequence>MGNSANLVWRLETAAGIRVIKELPASTVQEELGRAAEFERAVFEAGVVPMAEPIVDREGRLLRPMVGSGGKSALVRVHGWSQGREFGRPVDEATVCEAGRSLARIQTFGATWDAALPIKQLWRRPDRATYDAFAARWPELIKEGWSTLAEAEALVSEGVEDAGRGISTHCDHKPENSLGHDAKLIILDWDEAGRREPRIESLRLADWAKWVAGIASWYEFKAQRSLGQWAAVGSAHEEEAEAASQTLGWLRHTLRRIPRWTSMINKALRRGSSRAQPSDR</sequence>
<comment type="caution">
    <text evidence="2">The sequence shown here is derived from an EMBL/GenBank/DDBJ whole genome shotgun (WGS) entry which is preliminary data.</text>
</comment>
<gene>
    <name evidence="2" type="ORF">BKA15_003594</name>
</gene>
<evidence type="ECO:0000313" key="3">
    <source>
        <dbReference type="Proteomes" id="UP000569914"/>
    </source>
</evidence>